<evidence type="ECO:0000313" key="3">
    <source>
        <dbReference type="Proteomes" id="UP001169063"/>
    </source>
</evidence>
<gene>
    <name evidence="2" type="ORF">Q0812_01695</name>
</gene>
<keyword evidence="3" id="KW-1185">Reference proteome</keyword>
<dbReference type="RefSeq" id="WP_302108563.1">
    <property type="nucleotide sequence ID" value="NZ_JAUKTR010000001.1"/>
</dbReference>
<reference evidence="2" key="1">
    <citation type="submission" date="2023-07" db="EMBL/GenBank/DDBJ databases">
        <title>Brevundimonas soil sp. nov., isolated from the soil of chemical plant.</title>
        <authorList>
            <person name="Wu N."/>
        </authorList>
    </citation>
    <scope>NUCLEOTIDE SEQUENCE</scope>
    <source>
        <strain evidence="2">XZ-24</strain>
    </source>
</reference>
<comment type="caution">
    <text evidence="2">The sequence shown here is derived from an EMBL/GenBank/DDBJ whole genome shotgun (WGS) entry which is preliminary data.</text>
</comment>
<evidence type="ECO:0000313" key="2">
    <source>
        <dbReference type="EMBL" id="MDO1558142.1"/>
    </source>
</evidence>
<sequence length="168" mass="18524">MSSRTLKIVIAVSVGLNLFLLGVLAAGAVMGLRLAREPAGPPRRPAAVMEILSTLPEADQERVREAFHGALLRARPQFVEARRAHRRAVEAAQAEPYDRAAVLTELATAHRHEMAAREGIEQDMTQVLGELSPEGRRVIAPVLLRDPRRNHRPHMMRRHGSDDQAASS</sequence>
<dbReference type="Pfam" id="PF13801">
    <property type="entry name" value="Metal_resist"/>
    <property type="match status" value="1"/>
</dbReference>
<feature type="compositionally biased region" description="Basic residues" evidence="1">
    <location>
        <begin position="148"/>
        <end position="158"/>
    </location>
</feature>
<dbReference type="Proteomes" id="UP001169063">
    <property type="component" value="Unassembled WGS sequence"/>
</dbReference>
<accession>A0ABT8SLJ7</accession>
<organism evidence="2 3">
    <name type="scientific">Peiella sedimenti</name>
    <dbReference type="NCBI Taxonomy" id="3061083"/>
    <lineage>
        <taxon>Bacteria</taxon>
        <taxon>Pseudomonadati</taxon>
        <taxon>Pseudomonadota</taxon>
        <taxon>Alphaproteobacteria</taxon>
        <taxon>Caulobacterales</taxon>
        <taxon>Caulobacteraceae</taxon>
        <taxon>Peiella</taxon>
    </lineage>
</organism>
<feature type="region of interest" description="Disordered" evidence="1">
    <location>
        <begin position="146"/>
        <end position="168"/>
    </location>
</feature>
<dbReference type="InterPro" id="IPR025961">
    <property type="entry name" value="Metal_resist"/>
</dbReference>
<proteinExistence type="predicted"/>
<protein>
    <submittedName>
        <fullName evidence="2">Periplasmic heavy metal sensor</fullName>
    </submittedName>
</protein>
<dbReference type="EMBL" id="JAUKTR010000001">
    <property type="protein sequence ID" value="MDO1558142.1"/>
    <property type="molecule type" value="Genomic_DNA"/>
</dbReference>
<evidence type="ECO:0000256" key="1">
    <source>
        <dbReference type="SAM" id="MobiDB-lite"/>
    </source>
</evidence>
<name>A0ABT8SLJ7_9CAUL</name>